<dbReference type="InterPro" id="IPR027385">
    <property type="entry name" value="Beta-barrel_OMP"/>
</dbReference>
<dbReference type="AlphaFoldDB" id="A0A090IMS5"/>
<dbReference type="SUPFAM" id="SSF56925">
    <property type="entry name" value="OMPA-like"/>
    <property type="match status" value="1"/>
</dbReference>
<dbReference type="PATRIC" id="fig|80852.17.peg.1731"/>
<evidence type="ECO:0000259" key="3">
    <source>
        <dbReference type="Pfam" id="PF13505"/>
    </source>
</evidence>
<dbReference type="STRING" id="80852.AWOD_I_1679"/>
<organism evidence="4 5">
    <name type="scientific">Aliivibrio wodanis</name>
    <dbReference type="NCBI Taxonomy" id="80852"/>
    <lineage>
        <taxon>Bacteria</taxon>
        <taxon>Pseudomonadati</taxon>
        <taxon>Pseudomonadota</taxon>
        <taxon>Gammaproteobacteria</taxon>
        <taxon>Vibrionales</taxon>
        <taxon>Vibrionaceae</taxon>
        <taxon>Aliivibrio</taxon>
    </lineage>
</organism>
<evidence type="ECO:0000256" key="1">
    <source>
        <dbReference type="ARBA" id="ARBA00022729"/>
    </source>
</evidence>
<evidence type="ECO:0000313" key="4">
    <source>
        <dbReference type="EMBL" id="CED71747.1"/>
    </source>
</evidence>
<dbReference type="InterPro" id="IPR011250">
    <property type="entry name" value="OMP/PagP_B-barrel"/>
</dbReference>
<sequence length="206" mass="22643">MKKIALLTALLPISALADYSQPSSNTNKKDTLPESYFYLNTGLVEFKKDLPNTLIVNEETTKPNFGLGLGYHINQYLAAETFYRYSETEFDISSQLAIDDFSIQVHQLGAAIVPSTAIFGQSGIEIFAKLGASFAKINTADLINNGKYSSESGGLFEAGAGIQWNSHNDVLVRFEYTNVFADAGFDQAMENTSFDGFQLSVGYSFY</sequence>
<dbReference type="Proteomes" id="UP000032427">
    <property type="component" value="Chromosome 1"/>
</dbReference>
<keyword evidence="5" id="KW-1185">Reference proteome</keyword>
<protein>
    <submittedName>
        <fullName evidence="4">Putative exported protein</fullName>
    </submittedName>
</protein>
<dbReference type="GeneID" id="28541242"/>
<name>A0A090IMS5_9GAMM</name>
<gene>
    <name evidence="4" type="ORF">AWOD_I_1679</name>
</gene>
<feature type="domain" description="Outer membrane protein beta-barrel" evidence="3">
    <location>
        <begin position="5"/>
        <end position="205"/>
    </location>
</feature>
<dbReference type="Gene3D" id="2.40.160.20">
    <property type="match status" value="1"/>
</dbReference>
<accession>A0A090IMS5</accession>
<reference evidence="5" key="1">
    <citation type="submission" date="2014-09" db="EMBL/GenBank/DDBJ databases">
        <authorList>
            <person name="Hjerde E."/>
        </authorList>
    </citation>
    <scope>NUCLEOTIDE SEQUENCE [LARGE SCALE GENOMIC DNA]</scope>
    <source>
        <strain evidence="5">06/09/139</strain>
    </source>
</reference>
<dbReference type="Pfam" id="PF13505">
    <property type="entry name" value="OMP_b-brl"/>
    <property type="match status" value="1"/>
</dbReference>
<dbReference type="OrthoDB" id="5872423at2"/>
<proteinExistence type="predicted"/>
<dbReference type="KEGG" id="awd:AWOD_I_1679"/>
<feature type="signal peptide" evidence="2">
    <location>
        <begin position="1"/>
        <end position="17"/>
    </location>
</feature>
<dbReference type="EMBL" id="LN554846">
    <property type="protein sequence ID" value="CED71747.1"/>
    <property type="molecule type" value="Genomic_DNA"/>
</dbReference>
<dbReference type="HOGENOM" id="CLU_1420916_0_0_6"/>
<feature type="chain" id="PRO_5001857862" evidence="2">
    <location>
        <begin position="18"/>
        <end position="206"/>
    </location>
</feature>
<keyword evidence="1 2" id="KW-0732">Signal</keyword>
<evidence type="ECO:0000313" key="5">
    <source>
        <dbReference type="Proteomes" id="UP000032427"/>
    </source>
</evidence>
<evidence type="ECO:0000256" key="2">
    <source>
        <dbReference type="SAM" id="SignalP"/>
    </source>
</evidence>